<organism evidence="2 3">
    <name type="scientific">Parathielavia hyrcaniae</name>
    <dbReference type="NCBI Taxonomy" id="113614"/>
    <lineage>
        <taxon>Eukaryota</taxon>
        <taxon>Fungi</taxon>
        <taxon>Dikarya</taxon>
        <taxon>Ascomycota</taxon>
        <taxon>Pezizomycotina</taxon>
        <taxon>Sordariomycetes</taxon>
        <taxon>Sordariomycetidae</taxon>
        <taxon>Sordariales</taxon>
        <taxon>Chaetomiaceae</taxon>
        <taxon>Parathielavia</taxon>
    </lineage>
</organism>
<reference evidence="2" key="1">
    <citation type="journal article" date="2023" name="Mol. Phylogenet. Evol.">
        <title>Genome-scale phylogeny and comparative genomics of the fungal order Sordariales.</title>
        <authorList>
            <person name="Hensen N."/>
            <person name="Bonometti L."/>
            <person name="Westerberg I."/>
            <person name="Brannstrom I.O."/>
            <person name="Guillou S."/>
            <person name="Cros-Aarteil S."/>
            <person name="Calhoun S."/>
            <person name="Haridas S."/>
            <person name="Kuo A."/>
            <person name="Mondo S."/>
            <person name="Pangilinan J."/>
            <person name="Riley R."/>
            <person name="LaButti K."/>
            <person name="Andreopoulos B."/>
            <person name="Lipzen A."/>
            <person name="Chen C."/>
            <person name="Yan M."/>
            <person name="Daum C."/>
            <person name="Ng V."/>
            <person name="Clum A."/>
            <person name="Steindorff A."/>
            <person name="Ohm R.A."/>
            <person name="Martin F."/>
            <person name="Silar P."/>
            <person name="Natvig D.O."/>
            <person name="Lalanne C."/>
            <person name="Gautier V."/>
            <person name="Ament-Velasquez S.L."/>
            <person name="Kruys A."/>
            <person name="Hutchinson M.I."/>
            <person name="Powell A.J."/>
            <person name="Barry K."/>
            <person name="Miller A.N."/>
            <person name="Grigoriev I.V."/>
            <person name="Debuchy R."/>
            <person name="Gladieux P."/>
            <person name="Hiltunen Thoren M."/>
            <person name="Johannesson H."/>
        </authorList>
    </citation>
    <scope>NUCLEOTIDE SEQUENCE</scope>
    <source>
        <strain evidence="2">CBS 757.83</strain>
    </source>
</reference>
<comment type="caution">
    <text evidence="2">The sequence shown here is derived from an EMBL/GenBank/DDBJ whole genome shotgun (WGS) entry which is preliminary data.</text>
</comment>
<proteinExistence type="predicted"/>
<name>A0AAN6Q4E0_9PEZI</name>
<evidence type="ECO:0000256" key="1">
    <source>
        <dbReference type="SAM" id="MobiDB-lite"/>
    </source>
</evidence>
<evidence type="ECO:0000313" key="3">
    <source>
        <dbReference type="Proteomes" id="UP001305647"/>
    </source>
</evidence>
<gene>
    <name evidence="2" type="ORF">N658DRAFT_505733</name>
</gene>
<accession>A0AAN6Q4E0</accession>
<dbReference type="AlphaFoldDB" id="A0AAN6Q4E0"/>
<evidence type="ECO:0000313" key="2">
    <source>
        <dbReference type="EMBL" id="KAK4103374.1"/>
    </source>
</evidence>
<dbReference type="EMBL" id="MU863629">
    <property type="protein sequence ID" value="KAK4103374.1"/>
    <property type="molecule type" value="Genomic_DNA"/>
</dbReference>
<protein>
    <submittedName>
        <fullName evidence="2">Uncharacterized protein</fullName>
    </submittedName>
</protein>
<feature type="region of interest" description="Disordered" evidence="1">
    <location>
        <begin position="1"/>
        <end position="36"/>
    </location>
</feature>
<dbReference type="Proteomes" id="UP001305647">
    <property type="component" value="Unassembled WGS sequence"/>
</dbReference>
<reference evidence="2" key="2">
    <citation type="submission" date="2023-05" db="EMBL/GenBank/DDBJ databases">
        <authorList>
            <consortium name="Lawrence Berkeley National Laboratory"/>
            <person name="Steindorff A."/>
            <person name="Hensen N."/>
            <person name="Bonometti L."/>
            <person name="Westerberg I."/>
            <person name="Brannstrom I.O."/>
            <person name="Guillou S."/>
            <person name="Cros-Aarteil S."/>
            <person name="Calhoun S."/>
            <person name="Haridas S."/>
            <person name="Kuo A."/>
            <person name="Mondo S."/>
            <person name="Pangilinan J."/>
            <person name="Riley R."/>
            <person name="Labutti K."/>
            <person name="Andreopoulos B."/>
            <person name="Lipzen A."/>
            <person name="Chen C."/>
            <person name="Yanf M."/>
            <person name="Daum C."/>
            <person name="Ng V."/>
            <person name="Clum A."/>
            <person name="Ohm R."/>
            <person name="Martin F."/>
            <person name="Silar P."/>
            <person name="Natvig D."/>
            <person name="Lalanne C."/>
            <person name="Gautier V."/>
            <person name="Ament-Velasquez S.L."/>
            <person name="Kruys A."/>
            <person name="Hutchinson M.I."/>
            <person name="Powell A.J."/>
            <person name="Barry K."/>
            <person name="Miller A.N."/>
            <person name="Grigoriev I.V."/>
            <person name="Debuchy R."/>
            <person name="Gladieux P."/>
            <person name="Thoren M.H."/>
            <person name="Johannesson H."/>
        </authorList>
    </citation>
    <scope>NUCLEOTIDE SEQUENCE</scope>
    <source>
        <strain evidence="2">CBS 757.83</strain>
    </source>
</reference>
<keyword evidence="3" id="KW-1185">Reference proteome</keyword>
<sequence>MTSPLADTAPAPFAVPGPAEKQSGTETTAAAEEPTESQGFYDIAKPTCSLNLVCYRSGAKGCDLVQVQCVRRSMFSSDASFATVVETHPRLVHADDQFFREICRLYTTEMCGFFRRYFSLKTLRAFRVLTFTPTTRPTVVPFDDFVLQEMMYAYRHPDRLSSTHDWVDWVFWLRQKDRRHALEFVEG</sequence>